<accession>A0AAN7PFT5</accession>
<gene>
    <name evidence="3" type="ORF">RN001_001220</name>
</gene>
<evidence type="ECO:0000313" key="4">
    <source>
        <dbReference type="Proteomes" id="UP001353858"/>
    </source>
</evidence>
<keyword evidence="1" id="KW-0732">Signal</keyword>
<reference evidence="4" key="1">
    <citation type="submission" date="2023-01" db="EMBL/GenBank/DDBJ databases">
        <title>Key to firefly adult light organ development and bioluminescence: homeobox transcription factors regulate luciferase expression and transportation to peroxisome.</title>
        <authorList>
            <person name="Fu X."/>
        </authorList>
    </citation>
    <scope>NUCLEOTIDE SEQUENCE [LARGE SCALE GENOMIC DNA]</scope>
</reference>
<evidence type="ECO:0000256" key="1">
    <source>
        <dbReference type="SAM" id="SignalP"/>
    </source>
</evidence>
<feature type="signal peptide" evidence="1">
    <location>
        <begin position="1"/>
        <end position="16"/>
    </location>
</feature>
<comment type="caution">
    <text evidence="3">The sequence shown here is derived from an EMBL/GenBank/DDBJ whole genome shotgun (WGS) entry which is preliminary data.</text>
</comment>
<sequence length="122" mass="14043">MLGLLGYGTSVFWVLCATPLQQEDHDIQQLEEYLKRQDNYDALRCHLSTFGGKNVNDITKITSKIFKKVIDQLACNYNYLGTWSQKNAFLQLSLNKVVIDAVKAKQFLEKKINFTSLFMDTL</sequence>
<organism evidence="3 4">
    <name type="scientific">Aquatica leii</name>
    <dbReference type="NCBI Taxonomy" id="1421715"/>
    <lineage>
        <taxon>Eukaryota</taxon>
        <taxon>Metazoa</taxon>
        <taxon>Ecdysozoa</taxon>
        <taxon>Arthropoda</taxon>
        <taxon>Hexapoda</taxon>
        <taxon>Insecta</taxon>
        <taxon>Pterygota</taxon>
        <taxon>Neoptera</taxon>
        <taxon>Endopterygota</taxon>
        <taxon>Coleoptera</taxon>
        <taxon>Polyphaga</taxon>
        <taxon>Elateriformia</taxon>
        <taxon>Elateroidea</taxon>
        <taxon>Lampyridae</taxon>
        <taxon>Luciolinae</taxon>
        <taxon>Aquatica</taxon>
    </lineage>
</organism>
<protein>
    <recommendedName>
        <fullName evidence="2">DUF4806 domain-containing protein</fullName>
    </recommendedName>
</protein>
<feature type="chain" id="PRO_5043011416" description="DUF4806 domain-containing protein" evidence="1">
    <location>
        <begin position="17"/>
        <end position="122"/>
    </location>
</feature>
<dbReference type="Pfam" id="PF16064">
    <property type="entry name" value="DUF4806"/>
    <property type="match status" value="1"/>
</dbReference>
<dbReference type="EMBL" id="JARPUR010000001">
    <property type="protein sequence ID" value="KAK4884949.1"/>
    <property type="molecule type" value="Genomic_DNA"/>
</dbReference>
<feature type="domain" description="DUF4806" evidence="2">
    <location>
        <begin position="18"/>
        <end position="100"/>
    </location>
</feature>
<evidence type="ECO:0000259" key="2">
    <source>
        <dbReference type="Pfam" id="PF16064"/>
    </source>
</evidence>
<evidence type="ECO:0000313" key="3">
    <source>
        <dbReference type="EMBL" id="KAK4884949.1"/>
    </source>
</evidence>
<dbReference type="Proteomes" id="UP001353858">
    <property type="component" value="Unassembled WGS sequence"/>
</dbReference>
<keyword evidence="4" id="KW-1185">Reference proteome</keyword>
<name>A0AAN7PFT5_9COLE</name>
<dbReference type="InterPro" id="IPR032071">
    <property type="entry name" value="DUF4806"/>
</dbReference>
<dbReference type="AlphaFoldDB" id="A0AAN7PFT5"/>
<proteinExistence type="predicted"/>